<dbReference type="EMBL" id="AP026562">
    <property type="protein sequence ID" value="BDP43965.1"/>
    <property type="molecule type" value="Genomic_DNA"/>
</dbReference>
<evidence type="ECO:0000256" key="1">
    <source>
        <dbReference type="SAM" id="Phobius"/>
    </source>
</evidence>
<evidence type="ECO:0008006" key="4">
    <source>
        <dbReference type="Google" id="ProtNLM"/>
    </source>
</evidence>
<keyword evidence="1" id="KW-1133">Transmembrane helix</keyword>
<sequence>MLEPGVGAGGWAWLLLPGAAVLVGAALLLTRGRRDRGTPRLHLWPE</sequence>
<keyword evidence="3" id="KW-1185">Reference proteome</keyword>
<keyword evidence="1" id="KW-0472">Membrane</keyword>
<dbReference type="RefSeq" id="WP_264778332.1">
    <property type="nucleotide sequence ID" value="NZ_AP026562.1"/>
</dbReference>
<gene>
    <name evidence="2" type="ORF">DAETH_39340</name>
</gene>
<reference evidence="2" key="1">
    <citation type="submission" date="2022-07" db="EMBL/GenBank/DDBJ databases">
        <title>Complete Genome Sequence of the Radioresistant Bacterium Deinococcus aetherius ST0316, Isolated from the Air Dust collected in Lower Stratosphere above Japan.</title>
        <authorList>
            <person name="Satoh K."/>
            <person name="Hagiwara K."/>
            <person name="Katsumata K."/>
            <person name="Kubo A."/>
            <person name="Yokobori S."/>
            <person name="Yamagishi A."/>
            <person name="Oono Y."/>
            <person name="Narumi I."/>
        </authorList>
    </citation>
    <scope>NUCLEOTIDE SEQUENCE</scope>
    <source>
        <strain evidence="2">ST0316</strain>
        <plasmid evidence="2">pDAETH-2</plasmid>
    </source>
</reference>
<organism evidence="2 3">
    <name type="scientific">Deinococcus aetherius</name>
    <dbReference type="NCBI Taxonomy" id="200252"/>
    <lineage>
        <taxon>Bacteria</taxon>
        <taxon>Thermotogati</taxon>
        <taxon>Deinococcota</taxon>
        <taxon>Deinococci</taxon>
        <taxon>Deinococcales</taxon>
        <taxon>Deinococcaceae</taxon>
        <taxon>Deinococcus</taxon>
    </lineage>
</organism>
<keyword evidence="1" id="KW-0812">Transmembrane</keyword>
<evidence type="ECO:0000313" key="2">
    <source>
        <dbReference type="EMBL" id="BDP43965.1"/>
    </source>
</evidence>
<evidence type="ECO:0000313" key="3">
    <source>
        <dbReference type="Proteomes" id="UP001064971"/>
    </source>
</evidence>
<keyword evidence="2" id="KW-0614">Plasmid</keyword>
<feature type="transmembrane region" description="Helical" evidence="1">
    <location>
        <begin position="12"/>
        <end position="30"/>
    </location>
</feature>
<dbReference type="Proteomes" id="UP001064971">
    <property type="component" value="Plasmid pDAETH-2"/>
</dbReference>
<geneLocation type="plasmid" evidence="2 3">
    <name>pDAETH-2</name>
</geneLocation>
<name>A0ABM8AJI2_9DEIO</name>
<proteinExistence type="predicted"/>
<protein>
    <recommendedName>
        <fullName evidence="4">LPXTG cell wall anchor domain-containing protein</fullName>
    </recommendedName>
</protein>
<accession>A0ABM8AJI2</accession>